<evidence type="ECO:0000313" key="4">
    <source>
        <dbReference type="Proteomes" id="UP001344632"/>
    </source>
</evidence>
<accession>A0ABU6GPQ0</accession>
<dbReference type="RefSeq" id="WP_326089384.1">
    <property type="nucleotide sequence ID" value="NZ_JARLKZ010000014.1"/>
</dbReference>
<evidence type="ECO:0008006" key="5">
    <source>
        <dbReference type="Google" id="ProtNLM"/>
    </source>
</evidence>
<proteinExistence type="predicted"/>
<gene>
    <name evidence="3" type="ORF">P4H66_18010</name>
</gene>
<evidence type="ECO:0000256" key="2">
    <source>
        <dbReference type="SAM" id="Phobius"/>
    </source>
</evidence>
<feature type="region of interest" description="Disordered" evidence="1">
    <location>
        <begin position="32"/>
        <end position="54"/>
    </location>
</feature>
<name>A0ABU6GPQ0_9BACL</name>
<keyword evidence="2" id="KW-1133">Transmembrane helix</keyword>
<keyword evidence="2" id="KW-0472">Membrane</keyword>
<evidence type="ECO:0000313" key="3">
    <source>
        <dbReference type="EMBL" id="MEC0241712.1"/>
    </source>
</evidence>
<protein>
    <recommendedName>
        <fullName evidence="5">DUF4340 domain-containing protein</fullName>
    </recommendedName>
</protein>
<comment type="caution">
    <text evidence="3">The sequence shown here is derived from an EMBL/GenBank/DDBJ whole genome shotgun (WGS) entry which is preliminary data.</text>
</comment>
<dbReference type="EMBL" id="JARLKZ010000014">
    <property type="protein sequence ID" value="MEC0241712.1"/>
    <property type="molecule type" value="Genomic_DNA"/>
</dbReference>
<dbReference type="PROSITE" id="PS51257">
    <property type="entry name" value="PROKAR_LIPOPROTEIN"/>
    <property type="match status" value="1"/>
</dbReference>
<reference evidence="3 4" key="1">
    <citation type="submission" date="2023-03" db="EMBL/GenBank/DDBJ databases">
        <title>Bacillus Genome Sequencing.</title>
        <authorList>
            <person name="Dunlap C."/>
        </authorList>
    </citation>
    <scope>NUCLEOTIDE SEQUENCE [LARGE SCALE GENOMIC DNA]</scope>
    <source>
        <strain evidence="3 4">BD-525</strain>
    </source>
</reference>
<feature type="transmembrane region" description="Helical" evidence="2">
    <location>
        <begin position="6"/>
        <end position="25"/>
    </location>
</feature>
<evidence type="ECO:0000256" key="1">
    <source>
        <dbReference type="SAM" id="MobiDB-lite"/>
    </source>
</evidence>
<dbReference type="Proteomes" id="UP001344632">
    <property type="component" value="Unassembled WGS sequence"/>
</dbReference>
<sequence>MNKKWIPAIIIVICMILIACAAYFVRPYQTKDPDPKDTVSSPSETKEQPGAGKTEVWINKDVTSVEWDGKRTSWILKRSGKEENVADSGWTLNGEAVTTDHAEMIISKMNAMLTKDSDSSRKASSLKAEVIDSTVTLLSGPDSGDKVYQIAVEPAYPETLWIIPAGESMVYPVALKDVQQLEKEIDQLKTASPAK</sequence>
<organism evidence="3 4">
    <name type="scientific">Paenibacillus dokdonensis</name>
    <dbReference type="NCBI Taxonomy" id="2567944"/>
    <lineage>
        <taxon>Bacteria</taxon>
        <taxon>Bacillati</taxon>
        <taxon>Bacillota</taxon>
        <taxon>Bacilli</taxon>
        <taxon>Bacillales</taxon>
        <taxon>Paenibacillaceae</taxon>
        <taxon>Paenibacillus</taxon>
    </lineage>
</organism>
<keyword evidence="4" id="KW-1185">Reference proteome</keyword>
<keyword evidence="2" id="KW-0812">Transmembrane</keyword>